<evidence type="ECO:0000256" key="1">
    <source>
        <dbReference type="SAM" id="MobiDB-lite"/>
    </source>
</evidence>
<sequence length="114" mass="12150">MSDLIRRRRTVTTTQSSAAQPASAATAPVLKDHLAVGPVGSQAPASSASSVEQPVRTRRSHRPASTTDTTSTDASWSQPEHVRVLAVVSFPAAMRLRTMSRKYFGSVSSDAKNL</sequence>
<dbReference type="Proteomes" id="UP001054821">
    <property type="component" value="Chromosome 5"/>
</dbReference>
<organism evidence="2 3">
    <name type="scientific">Prunus dulcis</name>
    <name type="common">Almond</name>
    <name type="synonym">Amygdalus dulcis</name>
    <dbReference type="NCBI Taxonomy" id="3755"/>
    <lineage>
        <taxon>Eukaryota</taxon>
        <taxon>Viridiplantae</taxon>
        <taxon>Streptophyta</taxon>
        <taxon>Embryophyta</taxon>
        <taxon>Tracheophyta</taxon>
        <taxon>Spermatophyta</taxon>
        <taxon>Magnoliopsida</taxon>
        <taxon>eudicotyledons</taxon>
        <taxon>Gunneridae</taxon>
        <taxon>Pentapetalae</taxon>
        <taxon>rosids</taxon>
        <taxon>fabids</taxon>
        <taxon>Rosales</taxon>
        <taxon>Rosaceae</taxon>
        <taxon>Amygdaloideae</taxon>
        <taxon>Amygdaleae</taxon>
        <taxon>Prunus</taxon>
    </lineage>
</organism>
<evidence type="ECO:0000313" key="3">
    <source>
        <dbReference type="Proteomes" id="UP001054821"/>
    </source>
</evidence>
<keyword evidence="3" id="KW-1185">Reference proteome</keyword>
<gene>
    <name evidence="2" type="ORF">L3X38_026875</name>
</gene>
<feature type="compositionally biased region" description="Low complexity" evidence="1">
    <location>
        <begin position="11"/>
        <end position="29"/>
    </location>
</feature>
<feature type="compositionally biased region" description="Basic residues" evidence="1">
    <location>
        <begin position="1"/>
        <end position="10"/>
    </location>
</feature>
<feature type="compositionally biased region" description="Polar residues" evidence="1">
    <location>
        <begin position="43"/>
        <end position="52"/>
    </location>
</feature>
<protein>
    <submittedName>
        <fullName evidence="2">Uncharacterized protein</fullName>
    </submittedName>
</protein>
<name>A0AAD4VLV7_PRUDU</name>
<feature type="region of interest" description="Disordered" evidence="1">
    <location>
        <begin position="1"/>
        <end position="78"/>
    </location>
</feature>
<evidence type="ECO:0000313" key="2">
    <source>
        <dbReference type="EMBL" id="KAI5327479.1"/>
    </source>
</evidence>
<dbReference type="AlphaFoldDB" id="A0AAD4VLV7"/>
<comment type="caution">
    <text evidence="2">The sequence shown here is derived from an EMBL/GenBank/DDBJ whole genome shotgun (WGS) entry which is preliminary data.</text>
</comment>
<proteinExistence type="predicted"/>
<feature type="compositionally biased region" description="Low complexity" evidence="1">
    <location>
        <begin position="64"/>
        <end position="75"/>
    </location>
</feature>
<dbReference type="EMBL" id="JAJFAZ020000005">
    <property type="protein sequence ID" value="KAI5327479.1"/>
    <property type="molecule type" value="Genomic_DNA"/>
</dbReference>
<reference evidence="2 3" key="1">
    <citation type="journal article" date="2022" name="G3 (Bethesda)">
        <title>Whole-genome sequence and methylome profiling of the almond [Prunus dulcis (Mill.) D.A. Webb] cultivar 'Nonpareil'.</title>
        <authorList>
            <person name="D'Amico-Willman K.M."/>
            <person name="Ouma W.Z."/>
            <person name="Meulia T."/>
            <person name="Sideli G.M."/>
            <person name="Gradziel T.M."/>
            <person name="Fresnedo-Ramirez J."/>
        </authorList>
    </citation>
    <scope>NUCLEOTIDE SEQUENCE [LARGE SCALE GENOMIC DNA]</scope>
    <source>
        <strain evidence="2">Clone GOH B32 T37-40</strain>
    </source>
</reference>
<accession>A0AAD4VLV7</accession>